<name>A0A1H5Q6F6_9PSEU</name>
<dbReference type="Proteomes" id="UP000198878">
    <property type="component" value="Unassembled WGS sequence"/>
</dbReference>
<protein>
    <submittedName>
        <fullName evidence="2">Uncharacterized protein</fullName>
    </submittedName>
</protein>
<dbReference type="RefSeq" id="WP_086677800.1">
    <property type="nucleotide sequence ID" value="NZ_FNUJ01000001.1"/>
</dbReference>
<keyword evidence="3" id="KW-1185">Reference proteome</keyword>
<evidence type="ECO:0000313" key="2">
    <source>
        <dbReference type="EMBL" id="SEF21692.1"/>
    </source>
</evidence>
<dbReference type="STRING" id="218821.SAMN05421837_1011009"/>
<proteinExistence type="predicted"/>
<dbReference type="OrthoDB" id="4467390at2"/>
<dbReference type="EMBL" id="FNUJ01000001">
    <property type="protein sequence ID" value="SEF21692.1"/>
    <property type="molecule type" value="Genomic_DNA"/>
</dbReference>
<organism evidence="2 3">
    <name type="scientific">Amycolatopsis pretoriensis</name>
    <dbReference type="NCBI Taxonomy" id="218821"/>
    <lineage>
        <taxon>Bacteria</taxon>
        <taxon>Bacillati</taxon>
        <taxon>Actinomycetota</taxon>
        <taxon>Actinomycetes</taxon>
        <taxon>Pseudonocardiales</taxon>
        <taxon>Pseudonocardiaceae</taxon>
        <taxon>Amycolatopsis</taxon>
    </lineage>
</organism>
<feature type="compositionally biased region" description="Basic and acidic residues" evidence="1">
    <location>
        <begin position="1"/>
        <end position="23"/>
    </location>
</feature>
<accession>A0A1H5Q6F6</accession>
<dbReference type="AlphaFoldDB" id="A0A1H5Q6F6"/>
<gene>
    <name evidence="2" type="ORF">SAMN05421837_1011009</name>
</gene>
<evidence type="ECO:0000313" key="3">
    <source>
        <dbReference type="Proteomes" id="UP000198878"/>
    </source>
</evidence>
<reference evidence="3" key="1">
    <citation type="submission" date="2016-10" db="EMBL/GenBank/DDBJ databases">
        <authorList>
            <person name="Varghese N."/>
            <person name="Submissions S."/>
        </authorList>
    </citation>
    <scope>NUCLEOTIDE SEQUENCE [LARGE SCALE GENOMIC DNA]</scope>
    <source>
        <strain evidence="3">DSM 44654</strain>
    </source>
</reference>
<evidence type="ECO:0000256" key="1">
    <source>
        <dbReference type="SAM" id="MobiDB-lite"/>
    </source>
</evidence>
<feature type="region of interest" description="Disordered" evidence="1">
    <location>
        <begin position="1"/>
        <end position="27"/>
    </location>
</feature>
<sequence>MSEKCRCGDHHAWASPNPDDRPSAARQPLLASTLVGEDRDEDAGRLDPTDRVTCRTHRRWLHDCVASPVHTNPAIGYRWCRRCDHQALVAVDELTGEVTIHCGLCGRSPRSRANLELVELCRRSLALARSGRFRESAAA</sequence>